<dbReference type="OrthoDB" id="3777090at2759"/>
<keyword evidence="3" id="KW-1185">Reference proteome</keyword>
<comment type="caution">
    <text evidence="2">The sequence shown here is derived from an EMBL/GenBank/DDBJ whole genome shotgun (WGS) entry which is preliminary data.</text>
</comment>
<dbReference type="AlphaFoldDB" id="A0A9P4T9M1"/>
<sequence>MPGRGAYQKQIAAIVAAATVEKLTIDDILPAEVRDHFKESSDLKRAQEQIAELQCRETALQGEIMELKTDLESKRRKIANLPADHLTRQTELQQAIRQIEREKQISKNLAERLERYQQQLKDNIGKQHADVTAAGKLEDLQSEIEQQQAVITKLMGDNRETIAMFEKSQEADKNQLERKCNQLAKKDSQLAEKDALVDQLHQQIEDAHDVISTLEELDPLALEEQNVSLMSKNQSLTEDNKALQEQYNIVKEQLGEVLAIPYGTSHGFDRKARLFSAVVAETKMLNRFFVNGFQVLDALSCSFFAKEGEIPSRLEIENYLDGAQEALGDYADVKKAVRIVPDRTGEYDPDQVALCKELDSMAISAADAMESLEMLHVGFWVWLDRMSDDPKMLSGLNWVLCDEGRLRAPDVRRRLNEA</sequence>
<reference evidence="2" key="1">
    <citation type="submission" date="2019-04" db="EMBL/GenBank/DDBJ databases">
        <title>Sequencing of skin fungus with MAO and IRED activity.</title>
        <authorList>
            <person name="Marsaioli A.J."/>
            <person name="Bonatto J.M.C."/>
            <person name="Reis Junior O."/>
        </authorList>
    </citation>
    <scope>NUCLEOTIDE SEQUENCE</scope>
    <source>
        <strain evidence="2">30M1</strain>
    </source>
</reference>
<accession>A0A9P4T9M1</accession>
<proteinExistence type="predicted"/>
<evidence type="ECO:0000313" key="2">
    <source>
        <dbReference type="EMBL" id="KAF2997893.1"/>
    </source>
</evidence>
<name>A0A9P4T9M1_CURKU</name>
<feature type="coiled-coil region" evidence="1">
    <location>
        <begin position="43"/>
        <end position="253"/>
    </location>
</feature>
<protein>
    <submittedName>
        <fullName evidence="2">Uncharacterized protein</fullName>
    </submittedName>
</protein>
<evidence type="ECO:0000313" key="3">
    <source>
        <dbReference type="Proteomes" id="UP000801428"/>
    </source>
</evidence>
<gene>
    <name evidence="2" type="ORF">E8E13_004163</name>
</gene>
<dbReference type="EMBL" id="SWKU01000021">
    <property type="protein sequence ID" value="KAF2997893.1"/>
    <property type="molecule type" value="Genomic_DNA"/>
</dbReference>
<keyword evidence="1" id="KW-0175">Coiled coil</keyword>
<evidence type="ECO:0000256" key="1">
    <source>
        <dbReference type="SAM" id="Coils"/>
    </source>
</evidence>
<organism evidence="2 3">
    <name type="scientific">Curvularia kusanoi</name>
    <name type="common">Cochliobolus kusanoi</name>
    <dbReference type="NCBI Taxonomy" id="90978"/>
    <lineage>
        <taxon>Eukaryota</taxon>
        <taxon>Fungi</taxon>
        <taxon>Dikarya</taxon>
        <taxon>Ascomycota</taxon>
        <taxon>Pezizomycotina</taxon>
        <taxon>Dothideomycetes</taxon>
        <taxon>Pleosporomycetidae</taxon>
        <taxon>Pleosporales</taxon>
        <taxon>Pleosporineae</taxon>
        <taxon>Pleosporaceae</taxon>
        <taxon>Curvularia</taxon>
    </lineage>
</organism>
<dbReference type="Proteomes" id="UP000801428">
    <property type="component" value="Unassembled WGS sequence"/>
</dbReference>